<keyword evidence="2" id="KW-1185">Reference proteome</keyword>
<evidence type="ECO:0000313" key="2">
    <source>
        <dbReference type="Proteomes" id="UP000029692"/>
    </source>
</evidence>
<accession>A0A098R1F3</accession>
<dbReference type="EMBL" id="JNUP01000023">
    <property type="protein sequence ID" value="KGE73508.1"/>
    <property type="molecule type" value="Genomic_DNA"/>
</dbReference>
<evidence type="ECO:0008006" key="3">
    <source>
        <dbReference type="Google" id="ProtNLM"/>
    </source>
</evidence>
<name>A0A098R1F3_9SPIO</name>
<gene>
    <name evidence="1" type="ORF">DC28_02240</name>
</gene>
<proteinExistence type="predicted"/>
<protein>
    <recommendedName>
        <fullName evidence="3">Septum formation initiator</fullName>
    </recommendedName>
</protein>
<dbReference type="AlphaFoldDB" id="A0A098R1F3"/>
<sequence length="103" mass="11774">MKKVSAWVAALLIPAGFLFHVFLSVNHFALDQKISRAEFIQNRLVERNKRRLTEESVLLSPQRVRDYALEELGWDRPDQDNTVHFWVGSDTGSTTSTGEAEND</sequence>
<dbReference type="STRING" id="1480694.DC28_02240"/>
<dbReference type="RefSeq" id="WP_037545300.1">
    <property type="nucleotide sequence ID" value="NZ_JNUP01000023.1"/>
</dbReference>
<dbReference type="Proteomes" id="UP000029692">
    <property type="component" value="Unassembled WGS sequence"/>
</dbReference>
<evidence type="ECO:0000313" key="1">
    <source>
        <dbReference type="EMBL" id="KGE73508.1"/>
    </source>
</evidence>
<organism evidence="1 2">
    <name type="scientific">Spirochaeta lutea</name>
    <dbReference type="NCBI Taxonomy" id="1480694"/>
    <lineage>
        <taxon>Bacteria</taxon>
        <taxon>Pseudomonadati</taxon>
        <taxon>Spirochaetota</taxon>
        <taxon>Spirochaetia</taxon>
        <taxon>Spirochaetales</taxon>
        <taxon>Spirochaetaceae</taxon>
        <taxon>Spirochaeta</taxon>
    </lineage>
</organism>
<reference evidence="1 2" key="1">
    <citation type="submission" date="2014-05" db="EMBL/GenBank/DDBJ databases">
        <title>De novo Genome Sequence of Spirocheata sp.</title>
        <authorList>
            <person name="Shivani Y."/>
            <person name="Subhash Y."/>
            <person name="Tushar L."/>
            <person name="Sasikala C."/>
            <person name="Ramana C.V."/>
        </authorList>
    </citation>
    <scope>NUCLEOTIDE SEQUENCE [LARGE SCALE GENOMIC DNA]</scope>
    <source>
        <strain evidence="1 2">JC230</strain>
    </source>
</reference>
<comment type="caution">
    <text evidence="1">The sequence shown here is derived from an EMBL/GenBank/DDBJ whole genome shotgun (WGS) entry which is preliminary data.</text>
</comment>